<protein>
    <submittedName>
        <fullName evidence="2">Helix-turn-helix domain-containing protein</fullName>
    </submittedName>
</protein>
<dbReference type="SUPFAM" id="SSF47413">
    <property type="entry name" value="lambda repressor-like DNA-binding domains"/>
    <property type="match status" value="1"/>
</dbReference>
<accession>A0ABS7JK42</accession>
<dbReference type="CDD" id="cd00093">
    <property type="entry name" value="HTH_XRE"/>
    <property type="match status" value="1"/>
</dbReference>
<keyword evidence="3" id="KW-1185">Reference proteome</keyword>
<sequence length="95" mass="10382">MPKKDLDSGDELLAASFGKCLARHREAADMSLAALGNAAGMGRAYVWRLEQGQILPSLRNIARLSVALEVPVARLVEGLDTSSIRLENRAYEKEE</sequence>
<proteinExistence type="predicted"/>
<dbReference type="Pfam" id="PF13560">
    <property type="entry name" value="HTH_31"/>
    <property type="match status" value="1"/>
</dbReference>
<reference evidence="2 3" key="1">
    <citation type="submission" date="2021-08" db="EMBL/GenBank/DDBJ databases">
        <title>Comparative Genomics Analysis of the Genus Qipengyuania Reveals Extensive Genetic Diversity and Metabolic Versatility, Including the Description of Fifteen Novel Species.</title>
        <authorList>
            <person name="Liu Y."/>
        </authorList>
    </citation>
    <scope>NUCLEOTIDE SEQUENCE [LARGE SCALE GENOMIC DNA]</scope>
    <source>
        <strain evidence="2 3">GH25</strain>
    </source>
</reference>
<dbReference type="EMBL" id="JAIGNQ010000004">
    <property type="protein sequence ID" value="MBX7489756.1"/>
    <property type="molecule type" value="Genomic_DNA"/>
</dbReference>
<dbReference type="SMART" id="SM00530">
    <property type="entry name" value="HTH_XRE"/>
    <property type="match status" value="1"/>
</dbReference>
<name>A0ABS7JK42_9SPHN</name>
<dbReference type="Proteomes" id="UP000776651">
    <property type="component" value="Unassembled WGS sequence"/>
</dbReference>
<gene>
    <name evidence="2" type="ORF">K3177_14705</name>
</gene>
<organism evidence="2 3">
    <name type="scientific">Qipengyuania pacifica</name>
    <dbReference type="NCBI Taxonomy" id="2860199"/>
    <lineage>
        <taxon>Bacteria</taxon>
        <taxon>Pseudomonadati</taxon>
        <taxon>Pseudomonadota</taxon>
        <taxon>Alphaproteobacteria</taxon>
        <taxon>Sphingomonadales</taxon>
        <taxon>Erythrobacteraceae</taxon>
        <taxon>Qipengyuania</taxon>
    </lineage>
</organism>
<comment type="caution">
    <text evidence="2">The sequence shown here is derived from an EMBL/GenBank/DDBJ whole genome shotgun (WGS) entry which is preliminary data.</text>
</comment>
<dbReference type="RefSeq" id="WP_221598827.1">
    <property type="nucleotide sequence ID" value="NZ_JAIGNQ010000004.1"/>
</dbReference>
<dbReference type="InterPro" id="IPR010982">
    <property type="entry name" value="Lambda_DNA-bd_dom_sf"/>
</dbReference>
<dbReference type="PROSITE" id="PS50943">
    <property type="entry name" value="HTH_CROC1"/>
    <property type="match status" value="1"/>
</dbReference>
<dbReference type="Gene3D" id="1.10.260.40">
    <property type="entry name" value="lambda repressor-like DNA-binding domains"/>
    <property type="match status" value="1"/>
</dbReference>
<feature type="domain" description="HTH cro/C1-type" evidence="1">
    <location>
        <begin position="21"/>
        <end position="75"/>
    </location>
</feature>
<dbReference type="InterPro" id="IPR001387">
    <property type="entry name" value="Cro/C1-type_HTH"/>
</dbReference>
<evidence type="ECO:0000313" key="2">
    <source>
        <dbReference type="EMBL" id="MBX7489756.1"/>
    </source>
</evidence>
<evidence type="ECO:0000259" key="1">
    <source>
        <dbReference type="PROSITE" id="PS50943"/>
    </source>
</evidence>
<evidence type="ECO:0000313" key="3">
    <source>
        <dbReference type="Proteomes" id="UP000776651"/>
    </source>
</evidence>